<dbReference type="AlphaFoldDB" id="A0A2W5SFA7"/>
<comment type="caution">
    <text evidence="5">The sequence shown here is derived from an EMBL/GenBank/DDBJ whole genome shotgun (WGS) entry which is preliminary data.</text>
</comment>
<evidence type="ECO:0000313" key="5">
    <source>
        <dbReference type="EMBL" id="PZR00940.1"/>
    </source>
</evidence>
<dbReference type="PANTHER" id="PTHR43280">
    <property type="entry name" value="ARAC-FAMILY TRANSCRIPTIONAL REGULATOR"/>
    <property type="match status" value="1"/>
</dbReference>
<dbReference type="GO" id="GO:0043565">
    <property type="term" value="F:sequence-specific DNA binding"/>
    <property type="evidence" value="ECO:0007669"/>
    <property type="project" value="InterPro"/>
</dbReference>
<dbReference type="PANTHER" id="PTHR43280:SF32">
    <property type="entry name" value="TRANSCRIPTIONAL REGULATORY PROTEIN"/>
    <property type="match status" value="1"/>
</dbReference>
<dbReference type="Proteomes" id="UP000248975">
    <property type="component" value="Unassembled WGS sequence"/>
</dbReference>
<gene>
    <name evidence="5" type="ORF">DI533_02675</name>
</gene>
<keyword evidence="2" id="KW-0238">DNA-binding</keyword>
<organism evidence="5 6">
    <name type="scientific">Cereibacter sphaeroides</name>
    <name type="common">Rhodobacter sphaeroides</name>
    <dbReference type="NCBI Taxonomy" id="1063"/>
    <lineage>
        <taxon>Bacteria</taxon>
        <taxon>Pseudomonadati</taxon>
        <taxon>Pseudomonadota</taxon>
        <taxon>Alphaproteobacteria</taxon>
        <taxon>Rhodobacterales</taxon>
        <taxon>Paracoccaceae</taxon>
        <taxon>Cereibacter</taxon>
    </lineage>
</organism>
<evidence type="ECO:0000313" key="6">
    <source>
        <dbReference type="Proteomes" id="UP000248975"/>
    </source>
</evidence>
<keyword evidence="3" id="KW-0804">Transcription</keyword>
<keyword evidence="1" id="KW-0805">Transcription regulation</keyword>
<dbReference type="EMBL" id="QFQS01000001">
    <property type="protein sequence ID" value="PZR00940.1"/>
    <property type="molecule type" value="Genomic_DNA"/>
</dbReference>
<dbReference type="InterPro" id="IPR018060">
    <property type="entry name" value="HTH_AraC"/>
</dbReference>
<feature type="domain" description="HTH araC/xylS-type" evidence="4">
    <location>
        <begin position="166"/>
        <end position="264"/>
    </location>
</feature>
<dbReference type="SMART" id="SM00342">
    <property type="entry name" value="HTH_ARAC"/>
    <property type="match status" value="1"/>
</dbReference>
<proteinExistence type="predicted"/>
<accession>A0A2W5SFA7</accession>
<name>A0A2W5SFA7_CERSP</name>
<evidence type="ECO:0000256" key="1">
    <source>
        <dbReference type="ARBA" id="ARBA00023015"/>
    </source>
</evidence>
<dbReference type="PRINTS" id="PR00032">
    <property type="entry name" value="HTHARAC"/>
</dbReference>
<reference evidence="5 6" key="1">
    <citation type="submission" date="2017-08" db="EMBL/GenBank/DDBJ databases">
        <title>Infants hospitalized years apart are colonized by the same room-sourced microbial strains.</title>
        <authorList>
            <person name="Brooks B."/>
            <person name="Olm M.R."/>
            <person name="Firek B.A."/>
            <person name="Baker R."/>
            <person name="Thomas B.C."/>
            <person name="Morowitz M.J."/>
            <person name="Banfield J.F."/>
        </authorList>
    </citation>
    <scope>NUCLEOTIDE SEQUENCE [LARGE SCALE GENOMIC DNA]</scope>
    <source>
        <strain evidence="5">S2_003_000_R2_11</strain>
    </source>
</reference>
<evidence type="ECO:0000256" key="3">
    <source>
        <dbReference type="ARBA" id="ARBA00023163"/>
    </source>
</evidence>
<dbReference type="InterPro" id="IPR020449">
    <property type="entry name" value="Tscrpt_reg_AraC-type_HTH"/>
</dbReference>
<dbReference type="Gene3D" id="1.10.10.60">
    <property type="entry name" value="Homeodomain-like"/>
    <property type="match status" value="1"/>
</dbReference>
<dbReference type="InterPro" id="IPR009057">
    <property type="entry name" value="Homeodomain-like_sf"/>
</dbReference>
<protein>
    <submittedName>
        <fullName evidence="5">AraC family transcriptional regulator</fullName>
    </submittedName>
</protein>
<evidence type="ECO:0000259" key="4">
    <source>
        <dbReference type="PROSITE" id="PS01124"/>
    </source>
</evidence>
<dbReference type="SUPFAM" id="SSF46689">
    <property type="entry name" value="Homeodomain-like"/>
    <property type="match status" value="1"/>
</dbReference>
<dbReference type="PROSITE" id="PS01124">
    <property type="entry name" value="HTH_ARAC_FAMILY_2"/>
    <property type="match status" value="1"/>
</dbReference>
<dbReference type="Pfam" id="PF12833">
    <property type="entry name" value="HTH_18"/>
    <property type="match status" value="1"/>
</dbReference>
<sequence length="265" mass="29250">MKDLSALSQLRLVAIPRLAAGGRWRVEAMRSLSEPMLLWFTKGQGRITVAGITRGYTPHNAVFIPPGVMHGFEVGPQVFGTAVFFGRDTDVTLPATPLHLRIRENQAQVEINLILDSIGREMDSQVPAHDRATRHYLGLLGVWLERQAARAGAEGGPSDAARRLVMRYTMLLEREFRSGHGVAAYAAALGVTPTHLTRCCKQCSGRPASAFLHDRVLFEARRMLSETDLPVGRIARDLGFNSPAYFTRAFQSQTGRTPSAFRRAP</sequence>
<dbReference type="GO" id="GO:0003700">
    <property type="term" value="F:DNA-binding transcription factor activity"/>
    <property type="evidence" value="ECO:0007669"/>
    <property type="project" value="InterPro"/>
</dbReference>
<evidence type="ECO:0000256" key="2">
    <source>
        <dbReference type="ARBA" id="ARBA00023125"/>
    </source>
</evidence>